<name>X0RY52_9ZZZZ</name>
<sequence length="155" mass="19257">MSQRMYVCFKCENKVRTLYEWEGEELFCGMCQQENIEKYEATIVYRFFLLLQLVKDCVNKSCDQVFFPERGWIRRLVKFTIYWIRETITHVKRIRAQCAKRRRQRKARREERRQHRKAEARSRAASKWARKEQRKAYKRICKENREWDKVHKAAR</sequence>
<gene>
    <name evidence="2" type="ORF">S01H1_14826</name>
</gene>
<proteinExistence type="predicted"/>
<evidence type="ECO:0000256" key="1">
    <source>
        <dbReference type="SAM" id="MobiDB-lite"/>
    </source>
</evidence>
<comment type="caution">
    <text evidence="2">The sequence shown here is derived from an EMBL/GenBank/DDBJ whole genome shotgun (WGS) entry which is preliminary data.</text>
</comment>
<evidence type="ECO:0000313" key="2">
    <source>
        <dbReference type="EMBL" id="GAF68657.1"/>
    </source>
</evidence>
<dbReference type="EMBL" id="BARS01007725">
    <property type="protein sequence ID" value="GAF68657.1"/>
    <property type="molecule type" value="Genomic_DNA"/>
</dbReference>
<feature type="compositionally biased region" description="Basic and acidic residues" evidence="1">
    <location>
        <begin position="108"/>
        <end position="122"/>
    </location>
</feature>
<reference evidence="2" key="1">
    <citation type="journal article" date="2014" name="Front. Microbiol.">
        <title>High frequency of phylogenetically diverse reductive dehalogenase-homologous genes in deep subseafloor sedimentary metagenomes.</title>
        <authorList>
            <person name="Kawai M."/>
            <person name="Futagami T."/>
            <person name="Toyoda A."/>
            <person name="Takaki Y."/>
            <person name="Nishi S."/>
            <person name="Hori S."/>
            <person name="Arai W."/>
            <person name="Tsubouchi T."/>
            <person name="Morono Y."/>
            <person name="Uchiyama I."/>
            <person name="Ito T."/>
            <person name="Fujiyama A."/>
            <person name="Inagaki F."/>
            <person name="Takami H."/>
        </authorList>
    </citation>
    <scope>NUCLEOTIDE SEQUENCE</scope>
    <source>
        <strain evidence="2">Expedition CK06-06</strain>
    </source>
</reference>
<organism evidence="2">
    <name type="scientific">marine sediment metagenome</name>
    <dbReference type="NCBI Taxonomy" id="412755"/>
    <lineage>
        <taxon>unclassified sequences</taxon>
        <taxon>metagenomes</taxon>
        <taxon>ecological metagenomes</taxon>
    </lineage>
</organism>
<feature type="region of interest" description="Disordered" evidence="1">
    <location>
        <begin position="99"/>
        <end position="135"/>
    </location>
</feature>
<dbReference type="AlphaFoldDB" id="X0RY52"/>
<accession>X0RY52</accession>
<protein>
    <submittedName>
        <fullName evidence="2">Uncharacterized protein</fullName>
    </submittedName>
</protein>